<evidence type="ECO:0000313" key="4">
    <source>
        <dbReference type="Proteomes" id="UP001266305"/>
    </source>
</evidence>
<protein>
    <submittedName>
        <fullName evidence="3">DENN domain-containing protein 4C</fullName>
    </submittedName>
</protein>
<dbReference type="EMBL" id="JASSZA010000001">
    <property type="protein sequence ID" value="KAK2119803.1"/>
    <property type="molecule type" value="Genomic_DNA"/>
</dbReference>
<dbReference type="PROSITE" id="PS50211">
    <property type="entry name" value="DENN"/>
    <property type="match status" value="1"/>
</dbReference>
<evidence type="ECO:0000313" key="3">
    <source>
        <dbReference type="EMBL" id="KAK2119803.1"/>
    </source>
</evidence>
<comment type="caution">
    <text evidence="3">The sequence shown here is derived from an EMBL/GenBank/DDBJ whole genome shotgun (WGS) entry which is preliminary data.</text>
</comment>
<dbReference type="Proteomes" id="UP001266305">
    <property type="component" value="Unassembled WGS sequence"/>
</dbReference>
<feature type="region of interest" description="Disordered" evidence="1">
    <location>
        <begin position="310"/>
        <end position="344"/>
    </location>
</feature>
<sequence>MAKFDRVHRKTQEGSAIDMTPIEADFSWQKKMTQLEMEIQEAFLRFMASILKGYRTYLRPITEAPSNKATAADSLFDRQVLKRDGNEDHSIKERGCRENHVRNIFIRFIEECSFVSDKDTGLAFFDDCIEKLFPDKGTEKTEKVDFDSAEDTRLIELDDSQKSEHTVFIMPPEPPPDDGKGLSPKYRYKELSYGYVVSHPKVRALQQAYDVLIKMRKTDVDPLDEVCYRVVMQLCGLWGHPVLAVRVLFEMKTARIKPNAITYGYYNKVVLESPWPSSTRSGIFLWTKVRNVVRGLAQFRQPLKKTVQKSQVSSISAPQNITGGSDGDTVSHSSMDSSNDANNGKHTVFVRDLIRLESIDNHSSTGGQSDQGYGSKDELIKDDTEIHMPEDQAAKELITKTEMQTEEVCDASAIVAKHSQPSPEPHSPTEPPAWGSSIVKVPSGIFDINSRKCSTATQMMR</sequence>
<feature type="region of interest" description="Disordered" evidence="1">
    <location>
        <begin position="418"/>
        <end position="437"/>
    </location>
</feature>
<dbReference type="InterPro" id="IPR051696">
    <property type="entry name" value="DENN_Domain_GEFs"/>
</dbReference>
<name>A0ABQ9WDS5_SAGOE</name>
<dbReference type="SMART" id="SM00801">
    <property type="entry name" value="dDENN"/>
    <property type="match status" value="1"/>
</dbReference>
<gene>
    <name evidence="3" type="primary">DENND4C_2</name>
    <name evidence="3" type="ORF">P7K49_001189</name>
</gene>
<reference evidence="3 4" key="1">
    <citation type="submission" date="2023-05" db="EMBL/GenBank/DDBJ databases">
        <title>B98-5 Cell Line De Novo Hybrid Assembly: An Optical Mapping Approach.</title>
        <authorList>
            <person name="Kananen K."/>
            <person name="Auerbach J.A."/>
            <person name="Kautto E."/>
            <person name="Blachly J.S."/>
        </authorList>
    </citation>
    <scope>NUCLEOTIDE SEQUENCE [LARGE SCALE GENOMIC DNA]</scope>
    <source>
        <strain evidence="3">B95-8</strain>
        <tissue evidence="3">Cell line</tissue>
    </source>
</reference>
<proteinExistence type="predicted"/>
<accession>A0ABQ9WDS5</accession>
<evidence type="ECO:0000259" key="2">
    <source>
        <dbReference type="PROSITE" id="PS50211"/>
    </source>
</evidence>
<dbReference type="InterPro" id="IPR037516">
    <property type="entry name" value="Tripartite_DENN"/>
</dbReference>
<feature type="compositionally biased region" description="Pro residues" evidence="1">
    <location>
        <begin position="422"/>
        <end position="431"/>
    </location>
</feature>
<feature type="domain" description="UDENN" evidence="2">
    <location>
        <begin position="1"/>
        <end position="121"/>
    </location>
</feature>
<organism evidence="3 4">
    <name type="scientific">Saguinus oedipus</name>
    <name type="common">Cotton-top tamarin</name>
    <name type="synonym">Oedipomidas oedipus</name>
    <dbReference type="NCBI Taxonomy" id="9490"/>
    <lineage>
        <taxon>Eukaryota</taxon>
        <taxon>Metazoa</taxon>
        <taxon>Chordata</taxon>
        <taxon>Craniata</taxon>
        <taxon>Vertebrata</taxon>
        <taxon>Euteleostomi</taxon>
        <taxon>Mammalia</taxon>
        <taxon>Eutheria</taxon>
        <taxon>Euarchontoglires</taxon>
        <taxon>Primates</taxon>
        <taxon>Haplorrhini</taxon>
        <taxon>Platyrrhini</taxon>
        <taxon>Cebidae</taxon>
        <taxon>Callitrichinae</taxon>
        <taxon>Saguinus</taxon>
    </lineage>
</organism>
<dbReference type="PANTHER" id="PTHR12296">
    <property type="entry name" value="DENN DOMAIN-CONTAINING PROTEIN 4"/>
    <property type="match status" value="1"/>
</dbReference>
<keyword evidence="4" id="KW-1185">Reference proteome</keyword>
<dbReference type="InterPro" id="IPR011990">
    <property type="entry name" value="TPR-like_helical_dom_sf"/>
</dbReference>
<evidence type="ECO:0000256" key="1">
    <source>
        <dbReference type="SAM" id="MobiDB-lite"/>
    </source>
</evidence>
<dbReference type="PANTHER" id="PTHR12296:SF17">
    <property type="entry name" value="DENN DOMAIN-CONTAINING PROTEIN 4C"/>
    <property type="match status" value="1"/>
</dbReference>
<dbReference type="Gene3D" id="1.25.40.10">
    <property type="entry name" value="Tetratricopeptide repeat domain"/>
    <property type="match status" value="1"/>
</dbReference>
<dbReference type="InterPro" id="IPR005112">
    <property type="entry name" value="dDENN_dom"/>
</dbReference>